<proteinExistence type="inferred from homology"/>
<comment type="function">
    <text evidence="5">Required for box C/D snoRNAs accumulation involved in snoRNA processing, snoRNA transport to the nucleolus and ribosome biogenesis.</text>
</comment>
<dbReference type="GO" id="GO:0005634">
    <property type="term" value="C:nucleus"/>
    <property type="evidence" value="ECO:0007669"/>
    <property type="project" value="TreeGrafter"/>
</dbReference>
<evidence type="ECO:0000259" key="8">
    <source>
        <dbReference type="PROSITE" id="PS51083"/>
    </source>
</evidence>
<dbReference type="PANTHER" id="PTHR13483">
    <property type="entry name" value="BOX C_D SNORNA PROTEIN 1-RELATED"/>
    <property type="match status" value="1"/>
</dbReference>
<evidence type="ECO:0000256" key="1">
    <source>
        <dbReference type="ARBA" id="ARBA00022553"/>
    </source>
</evidence>
<dbReference type="Gene3D" id="3.30.60.190">
    <property type="match status" value="1"/>
</dbReference>
<evidence type="ECO:0000256" key="5">
    <source>
        <dbReference type="ARBA" id="ARBA00049598"/>
    </source>
</evidence>
<keyword evidence="9" id="KW-1185">Reference proteome</keyword>
<evidence type="ECO:0000256" key="7">
    <source>
        <dbReference type="PROSITE-ProRule" id="PRU00453"/>
    </source>
</evidence>
<dbReference type="Pfam" id="PF25790">
    <property type="entry name" value="BCD1"/>
    <property type="match status" value="1"/>
</dbReference>
<evidence type="ECO:0000256" key="3">
    <source>
        <dbReference type="ARBA" id="ARBA00022771"/>
    </source>
</evidence>
<evidence type="ECO:0000313" key="10">
    <source>
        <dbReference type="RefSeq" id="XP_032829238.1"/>
    </source>
</evidence>
<dbReference type="GO" id="GO:0048254">
    <property type="term" value="P:snoRNA localization"/>
    <property type="evidence" value="ECO:0007669"/>
    <property type="project" value="TreeGrafter"/>
</dbReference>
<dbReference type="InterPro" id="IPR007529">
    <property type="entry name" value="Znf_HIT"/>
</dbReference>
<reference evidence="10" key="1">
    <citation type="submission" date="2025-08" db="UniProtKB">
        <authorList>
            <consortium name="RefSeq"/>
        </authorList>
    </citation>
    <scope>IDENTIFICATION</scope>
    <source>
        <tissue evidence="10">Sperm</tissue>
    </source>
</reference>
<dbReference type="GeneID" id="116953281"/>
<dbReference type="GO" id="GO:0070761">
    <property type="term" value="C:pre-snoRNP complex"/>
    <property type="evidence" value="ECO:0007669"/>
    <property type="project" value="TreeGrafter"/>
</dbReference>
<dbReference type="GO" id="GO:0000492">
    <property type="term" value="P:box C/D snoRNP assembly"/>
    <property type="evidence" value="ECO:0007669"/>
    <property type="project" value="TreeGrafter"/>
</dbReference>
<dbReference type="GO" id="GO:0008270">
    <property type="term" value="F:zinc ion binding"/>
    <property type="evidence" value="ECO:0007669"/>
    <property type="project" value="UniProtKB-UniRule"/>
</dbReference>
<name>A0AAJ7XDH6_PETMA</name>
<evidence type="ECO:0000256" key="2">
    <source>
        <dbReference type="ARBA" id="ARBA00022723"/>
    </source>
</evidence>
<keyword evidence="3 7" id="KW-0863">Zinc-finger</keyword>
<dbReference type="Proteomes" id="UP001318040">
    <property type="component" value="Chromosome 51"/>
</dbReference>
<accession>A0AAJ7XDH6</accession>
<dbReference type="Pfam" id="PF04438">
    <property type="entry name" value="zf-HIT"/>
    <property type="match status" value="1"/>
</dbReference>
<dbReference type="InterPro" id="IPR051639">
    <property type="entry name" value="BCD1"/>
</dbReference>
<sequence length="275" mass="31358">MAAPKSYHAEQKEGCEVCAEALAKYRCPCCMLRSCSVACVQAHKTQRHCSGVRNKTIYVPMGSFSEGHLLSDYRFLEDVGRAVENSTRDAVMHGHGHRKSVSILRNYARRDGVDLRMLPAGLQRHRDNFSFFHKREKSFFWTVKLIFPQSRAEFTERRVAGSQSLADLLTRYVGTDHVEPVTQQRLREYNRERARSVRLFMKEECQPANAARYHEFLADLSLQENLRGKTIVEYPVLHVVIASHAHAYPTLSDASGEIKTEEAEVEGGKIQVDTE</sequence>
<organism evidence="9 10">
    <name type="scientific">Petromyzon marinus</name>
    <name type="common">Sea lamprey</name>
    <dbReference type="NCBI Taxonomy" id="7757"/>
    <lineage>
        <taxon>Eukaryota</taxon>
        <taxon>Metazoa</taxon>
        <taxon>Chordata</taxon>
        <taxon>Craniata</taxon>
        <taxon>Vertebrata</taxon>
        <taxon>Cyclostomata</taxon>
        <taxon>Hyperoartia</taxon>
        <taxon>Petromyzontiformes</taxon>
        <taxon>Petromyzontidae</taxon>
        <taxon>Petromyzon</taxon>
    </lineage>
</organism>
<dbReference type="CDD" id="cd23023">
    <property type="entry name" value="zf-HIT_BCD1"/>
    <property type="match status" value="1"/>
</dbReference>
<dbReference type="PROSITE" id="PS51083">
    <property type="entry name" value="ZF_HIT"/>
    <property type="match status" value="1"/>
</dbReference>
<dbReference type="KEGG" id="pmrn:116953281"/>
<comment type="similarity">
    <text evidence="6">Belongs to the BCD1 family.</text>
</comment>
<dbReference type="InterPro" id="IPR057721">
    <property type="entry name" value="BCD1_alpha/beta"/>
</dbReference>
<protein>
    <submittedName>
        <fullName evidence="10">Box C/D snoRNA protein 1 isoform X1</fullName>
    </submittedName>
</protein>
<feature type="domain" description="HIT-type" evidence="8">
    <location>
        <begin position="15"/>
        <end position="49"/>
    </location>
</feature>
<dbReference type="PANTHER" id="PTHR13483:SF3">
    <property type="entry name" value="BOX C_D SNORNA PROTEIN 1"/>
    <property type="match status" value="1"/>
</dbReference>
<keyword evidence="4" id="KW-0862">Zinc</keyword>
<evidence type="ECO:0000256" key="4">
    <source>
        <dbReference type="ARBA" id="ARBA00022833"/>
    </source>
</evidence>
<keyword evidence="1" id="KW-0597">Phosphoprotein</keyword>
<gene>
    <name evidence="10" type="primary">ZNHIT6</name>
</gene>
<dbReference type="RefSeq" id="XP_032829238.1">
    <property type="nucleotide sequence ID" value="XM_032973347.1"/>
</dbReference>
<evidence type="ECO:0000313" key="9">
    <source>
        <dbReference type="Proteomes" id="UP001318040"/>
    </source>
</evidence>
<dbReference type="CTD" id="54680"/>
<dbReference type="SUPFAM" id="SSF144232">
    <property type="entry name" value="HIT/MYND zinc finger-like"/>
    <property type="match status" value="1"/>
</dbReference>
<dbReference type="AlphaFoldDB" id="A0AAJ7XDH6"/>
<dbReference type="GO" id="GO:0000463">
    <property type="term" value="P:maturation of LSU-rRNA from tricistronic rRNA transcript (SSU-rRNA, 5.8S rRNA, LSU-rRNA)"/>
    <property type="evidence" value="ECO:0007669"/>
    <property type="project" value="TreeGrafter"/>
</dbReference>
<keyword evidence="2" id="KW-0479">Metal-binding</keyword>
<evidence type="ECO:0000256" key="6">
    <source>
        <dbReference type="ARBA" id="ARBA00049654"/>
    </source>
</evidence>